<dbReference type="SUPFAM" id="SSF54631">
    <property type="entry name" value="CBS-domain pair"/>
    <property type="match status" value="1"/>
</dbReference>
<dbReference type="Pfam" id="PF00654">
    <property type="entry name" value="Voltage_CLC"/>
    <property type="match status" value="1"/>
</dbReference>
<comment type="caution">
    <text evidence="13">The sequence shown here is derived from an EMBL/GenBank/DDBJ whole genome shotgun (WGS) entry which is preliminary data.</text>
</comment>
<comment type="subcellular location">
    <subcellularLocation>
        <location evidence="1 11">Membrane</location>
        <topology evidence="1 11">Multi-pass membrane protein</topology>
    </subcellularLocation>
</comment>
<evidence type="ECO:0000256" key="7">
    <source>
        <dbReference type="ARBA" id="ARBA00023122"/>
    </source>
</evidence>
<dbReference type="InterPro" id="IPR046342">
    <property type="entry name" value="CBS_dom_sf"/>
</dbReference>
<dbReference type="Proteomes" id="UP000275408">
    <property type="component" value="Unassembled WGS sequence"/>
</dbReference>
<dbReference type="PRINTS" id="PR00762">
    <property type="entry name" value="CLCHANNEL"/>
</dbReference>
<keyword evidence="8 11" id="KW-0472">Membrane</keyword>
<dbReference type="SMART" id="SM00116">
    <property type="entry name" value="CBS"/>
    <property type="match status" value="2"/>
</dbReference>
<dbReference type="InterPro" id="IPR000644">
    <property type="entry name" value="CBS_dom"/>
</dbReference>
<dbReference type="PANTHER" id="PTHR11689:SF136">
    <property type="entry name" value="H(+)_CL(-) EXCHANGE TRANSPORTER 7"/>
    <property type="match status" value="1"/>
</dbReference>
<evidence type="ECO:0000256" key="6">
    <source>
        <dbReference type="ARBA" id="ARBA00023065"/>
    </source>
</evidence>
<feature type="transmembrane region" description="Helical" evidence="11">
    <location>
        <begin position="406"/>
        <end position="426"/>
    </location>
</feature>
<dbReference type="InterPro" id="IPR051280">
    <property type="entry name" value="Cl-channel/antiporter"/>
</dbReference>
<dbReference type="Pfam" id="PF00571">
    <property type="entry name" value="CBS"/>
    <property type="match status" value="1"/>
</dbReference>
<keyword evidence="2 11" id="KW-0813">Transport</keyword>
<evidence type="ECO:0000259" key="12">
    <source>
        <dbReference type="PROSITE" id="PS51371"/>
    </source>
</evidence>
<evidence type="ECO:0000256" key="4">
    <source>
        <dbReference type="ARBA" id="ARBA00022737"/>
    </source>
</evidence>
<dbReference type="SUPFAM" id="SSF81340">
    <property type="entry name" value="Clc chloride channel"/>
    <property type="match status" value="1"/>
</dbReference>
<feature type="domain" description="CBS" evidence="12">
    <location>
        <begin position="744"/>
        <end position="806"/>
    </location>
</feature>
<feature type="transmembrane region" description="Helical" evidence="11">
    <location>
        <begin position="110"/>
        <end position="134"/>
    </location>
</feature>
<evidence type="ECO:0000256" key="8">
    <source>
        <dbReference type="ARBA" id="ARBA00023136"/>
    </source>
</evidence>
<name>A0A3M6UGB4_POCDA</name>
<evidence type="ECO:0000313" key="13">
    <source>
        <dbReference type="EMBL" id="RMX52682.1"/>
    </source>
</evidence>
<dbReference type="GO" id="GO:0005765">
    <property type="term" value="C:lysosomal membrane"/>
    <property type="evidence" value="ECO:0007669"/>
    <property type="project" value="TreeGrafter"/>
</dbReference>
<dbReference type="AlphaFoldDB" id="A0A3M6UGB4"/>
<dbReference type="PROSITE" id="PS51371">
    <property type="entry name" value="CBS"/>
    <property type="match status" value="1"/>
</dbReference>
<dbReference type="GO" id="GO:0005254">
    <property type="term" value="F:chloride channel activity"/>
    <property type="evidence" value="ECO:0007669"/>
    <property type="project" value="UniProtKB-UniRule"/>
</dbReference>
<dbReference type="PANTHER" id="PTHR11689">
    <property type="entry name" value="CHLORIDE CHANNEL PROTEIN CLC FAMILY MEMBER"/>
    <property type="match status" value="1"/>
</dbReference>
<accession>A0A3M6UGB4</accession>
<feature type="transmembrane region" description="Helical" evidence="11">
    <location>
        <begin position="169"/>
        <end position="189"/>
    </location>
</feature>
<dbReference type="InterPro" id="IPR001807">
    <property type="entry name" value="ClC"/>
</dbReference>
<evidence type="ECO:0000256" key="3">
    <source>
        <dbReference type="ARBA" id="ARBA00022692"/>
    </source>
</evidence>
<keyword evidence="5 11" id="KW-1133">Transmembrane helix</keyword>
<dbReference type="Gene3D" id="3.10.580.10">
    <property type="entry name" value="CBS-domain"/>
    <property type="match status" value="1"/>
</dbReference>
<gene>
    <name evidence="13" type="ORF">pdam_00004239</name>
</gene>
<keyword evidence="7 10" id="KW-0129">CBS domain</keyword>
<evidence type="ECO:0000313" key="14">
    <source>
        <dbReference type="Proteomes" id="UP000275408"/>
    </source>
</evidence>
<protein>
    <recommendedName>
        <fullName evidence="11">Chloride channel protein</fullName>
    </recommendedName>
</protein>
<comment type="caution">
    <text evidence="11">Lacks conserved residue(s) required for the propagation of feature annotation.</text>
</comment>
<sequence>MQRSQRMKNVSTMNTENTPLIVTQDDPFIQSSSLPRRRYVTEEPNSSYREVREIRESLTKNGVAAEPGSLQKISSKYESLDYDTPENSLYFREQKSYTPEERLRVNINRWVVMFIIGFVTAVIAFAIDVLIIMLAGFKYNVIKDCILFYYMHQMDISQCTSGNCMSIPYSLWVVLDALMVCIAACLVVYGEPVAAGSGIPQIKCYLNGVLVPHVVRIKTLFCKTVGVVFSVAGGLACGKEGPMIHSGAVVAAGVSQGRSTTFNKDFKMFQYFREDHEKRDFVSGGAAAGVSAAFGAPVGGVLFSLEEGASFWNQSLTWRMFFSSMVSTFTLNVLLSIYNGTPMDLSNPGLINFGSFEGQTYASYEIPLFCVMAIVGGLLGTLFNAINHRLCIFRMRYVRKNWFRVVEAMIVSVMSATFAFTLIYFYDDCKPIGAANITRPLQFFCQDGQYSSMGTLVFNTPEESIRNLFHLEESSYDVATLAGFAPIYFLLATWTYGLFVPSGLFVPCILTGAAWGRLWGVALRKLFPKGNWGHTGSYALIGAAATLGGVVRMTISLTVILMEATGNISFGIPIMIVLMIAKWVGDFFNEGLYDIHIKLQGVPLLGWEAPSMAVGLNVSDIMSQKVVCFKSVEKVGRIVDVLKDTSSHHNGFPVVDFLELREGEESSNADRDTAPFGTFRGLILRSQLIILLKQKIFSENSRQGKKHNLMLQDFRDAYPRFPPIRNVSISKKERDCYMDLRPFMNPSPYTVHENVSLSRVFKLFRALGLRHIVVVNENNEVVGIVTRKDIARFRMWSHRGQIGLEEVHILEENSIHDSF</sequence>
<feature type="transmembrane region" description="Helical" evidence="11">
    <location>
        <begin position="537"/>
        <end position="562"/>
    </location>
</feature>
<feature type="transmembrane region" description="Helical" evidence="11">
    <location>
        <begin position="366"/>
        <end position="386"/>
    </location>
</feature>
<keyword evidence="4" id="KW-0677">Repeat</keyword>
<evidence type="ECO:0000256" key="9">
    <source>
        <dbReference type="ARBA" id="ARBA00023214"/>
    </source>
</evidence>
<feature type="transmembrane region" description="Helical" evidence="11">
    <location>
        <begin position="320"/>
        <end position="338"/>
    </location>
</feature>
<dbReference type="Gene3D" id="1.10.3080.10">
    <property type="entry name" value="Clc chloride channel"/>
    <property type="match status" value="1"/>
</dbReference>
<dbReference type="STRING" id="46731.A0A3M6UGB4"/>
<evidence type="ECO:0000256" key="11">
    <source>
        <dbReference type="RuleBase" id="RU361221"/>
    </source>
</evidence>
<evidence type="ECO:0000256" key="10">
    <source>
        <dbReference type="PROSITE-ProRule" id="PRU00703"/>
    </source>
</evidence>
<dbReference type="OrthoDB" id="428525at2759"/>
<evidence type="ECO:0000256" key="1">
    <source>
        <dbReference type="ARBA" id="ARBA00004141"/>
    </source>
</evidence>
<organism evidence="13 14">
    <name type="scientific">Pocillopora damicornis</name>
    <name type="common">Cauliflower coral</name>
    <name type="synonym">Millepora damicornis</name>
    <dbReference type="NCBI Taxonomy" id="46731"/>
    <lineage>
        <taxon>Eukaryota</taxon>
        <taxon>Metazoa</taxon>
        <taxon>Cnidaria</taxon>
        <taxon>Anthozoa</taxon>
        <taxon>Hexacorallia</taxon>
        <taxon>Scleractinia</taxon>
        <taxon>Astrocoeniina</taxon>
        <taxon>Pocilloporidae</taxon>
        <taxon>Pocillopora</taxon>
    </lineage>
</organism>
<proteinExistence type="inferred from homology"/>
<keyword evidence="9 11" id="KW-0868">Chloride</keyword>
<dbReference type="EMBL" id="RCHS01001596">
    <property type="protein sequence ID" value="RMX52682.1"/>
    <property type="molecule type" value="Genomic_DNA"/>
</dbReference>
<keyword evidence="6 11" id="KW-0406">Ion transport</keyword>
<dbReference type="CDD" id="cd04591">
    <property type="entry name" value="CBS_pair_voltage-gated_CLC_euk_bac"/>
    <property type="match status" value="1"/>
</dbReference>
<keyword evidence="14" id="KW-1185">Reference proteome</keyword>
<dbReference type="FunFam" id="3.10.580.10:FF:000148">
    <property type="entry name" value="Os04g0644800 protein"/>
    <property type="match status" value="1"/>
</dbReference>
<evidence type="ECO:0000256" key="5">
    <source>
        <dbReference type="ARBA" id="ARBA00022989"/>
    </source>
</evidence>
<feature type="transmembrane region" description="Helical" evidence="11">
    <location>
        <begin position="568"/>
        <end position="588"/>
    </location>
</feature>
<keyword evidence="3 11" id="KW-0812">Transmembrane</keyword>
<evidence type="ECO:0000256" key="2">
    <source>
        <dbReference type="ARBA" id="ARBA00022448"/>
    </source>
</evidence>
<reference evidence="13 14" key="1">
    <citation type="journal article" date="2018" name="Sci. Rep.">
        <title>Comparative analysis of the Pocillopora damicornis genome highlights role of immune system in coral evolution.</title>
        <authorList>
            <person name="Cunning R."/>
            <person name="Bay R.A."/>
            <person name="Gillette P."/>
            <person name="Baker A.C."/>
            <person name="Traylor-Knowles N."/>
        </authorList>
    </citation>
    <scope>NUCLEOTIDE SEQUENCE [LARGE SCALE GENOMIC DNA]</scope>
    <source>
        <strain evidence="13">RSMAS</strain>
        <tissue evidence="13">Whole animal</tissue>
    </source>
</reference>
<feature type="transmembrane region" description="Helical" evidence="11">
    <location>
        <begin position="494"/>
        <end position="516"/>
    </location>
</feature>
<comment type="similarity">
    <text evidence="11">Belongs to the chloride channel (TC 2.A.49) family.</text>
</comment>
<dbReference type="InterPro" id="IPR014743">
    <property type="entry name" value="Cl-channel_core"/>
</dbReference>